<sequence length="642" mass="68105">MLLKASKSIFRKYCVVTISLAMIASAALFSNPSLPVSAETNVIAFPGAEGGGKFATGGRGGEVVYVTNLNDSGPGSFRDAVSRSNRIVLFKVGGTIELNSNVVISSNVTVAGQTAPGGAGITLKNYKVGLGGSNVILRFISSRPGERGTSADYDAFGGANGSNSIVDHVSIGWANDEQWGLYSKNDNYTVQYSIIGPSNSFSYHSKGIHGFGIMLGRSNASWHHNLIVHNVSRNFRGKIVGTNTSDFTNNVIYNWGTETTYGTIGHVNYVNNTLKMGNSTISGKHYANVGDSGTYPENFSIYLTGNRFLNQDNTNYSTFTTNNWSGITYNASSGKTEANTRSNVPFPMIVNGVDVSTVANVESAQDAYDHVLDYAGAGISPSQRPAIDRQVAHETSTGTGTLSGARPYSEATAEQRATIDSFQMATGVHYQYPSPVLTGAPTDTDGDGMPDEWESARGLNPYSKTAADGTLESSGNYIGQGYTNIEYYINDLTVNAFPPNVVQLSPTITSGTDAYSTIEAEDYSSMSGVQSEASSEGGENIGYIHNGDYIAFDDVDFGNNPPAKFEARLATGNSSGSIEIRLGSPTGTLVGTCPVSSTGGWQTWATQSCSLSSGPTGTHDVYLVFTGGSGYLFNINWFKFIP</sequence>
<dbReference type="InterPro" id="IPR011050">
    <property type="entry name" value="Pectin_lyase_fold/virulence"/>
</dbReference>
<dbReference type="CDD" id="cd04084">
    <property type="entry name" value="CBM6_xylanase-like"/>
    <property type="match status" value="1"/>
</dbReference>
<dbReference type="PANTHER" id="PTHR42970">
    <property type="entry name" value="PECTATE LYASE C-RELATED"/>
    <property type="match status" value="1"/>
</dbReference>
<evidence type="ECO:0000256" key="4">
    <source>
        <dbReference type="SAM" id="MobiDB-lite"/>
    </source>
</evidence>
<accession>A0ABW1IJZ3</accession>
<feature type="chain" id="PRO_5045260277" evidence="5">
    <location>
        <begin position="27"/>
        <end position="642"/>
    </location>
</feature>
<dbReference type="SUPFAM" id="SSF49785">
    <property type="entry name" value="Galactose-binding domain-like"/>
    <property type="match status" value="1"/>
</dbReference>
<feature type="region of interest" description="Disordered" evidence="4">
    <location>
        <begin position="380"/>
        <end position="412"/>
    </location>
</feature>
<feature type="signal peptide" evidence="5">
    <location>
        <begin position="1"/>
        <end position="26"/>
    </location>
</feature>
<dbReference type="InterPro" id="IPR052063">
    <property type="entry name" value="Polysaccharide_Lyase_1"/>
</dbReference>
<name>A0ABW1IJZ3_9BACL</name>
<organism evidence="7 8">
    <name type="scientific">Marinicrinis lubricantis</name>
    <dbReference type="NCBI Taxonomy" id="2086470"/>
    <lineage>
        <taxon>Bacteria</taxon>
        <taxon>Bacillati</taxon>
        <taxon>Bacillota</taxon>
        <taxon>Bacilli</taxon>
        <taxon>Bacillales</taxon>
        <taxon>Paenibacillaceae</taxon>
    </lineage>
</organism>
<evidence type="ECO:0000256" key="2">
    <source>
        <dbReference type="ARBA" id="ARBA00022729"/>
    </source>
</evidence>
<evidence type="ECO:0000256" key="3">
    <source>
        <dbReference type="ARBA" id="ARBA00023180"/>
    </source>
</evidence>
<keyword evidence="3" id="KW-0325">Glycoprotein</keyword>
<protein>
    <submittedName>
        <fullName evidence="7">Carbohydrate-binding protein</fullName>
    </submittedName>
</protein>
<dbReference type="Pfam" id="PF03422">
    <property type="entry name" value="CBM_6"/>
    <property type="match status" value="1"/>
</dbReference>
<dbReference type="Proteomes" id="UP001596250">
    <property type="component" value="Unassembled WGS sequence"/>
</dbReference>
<dbReference type="InterPro" id="IPR012334">
    <property type="entry name" value="Pectin_lyas_fold"/>
</dbReference>
<keyword evidence="8" id="KW-1185">Reference proteome</keyword>
<evidence type="ECO:0000256" key="5">
    <source>
        <dbReference type="SAM" id="SignalP"/>
    </source>
</evidence>
<dbReference type="RefSeq" id="WP_379892173.1">
    <property type="nucleotide sequence ID" value="NZ_CBCSCT010000028.1"/>
</dbReference>
<dbReference type="EMBL" id="JBHSQV010000025">
    <property type="protein sequence ID" value="MFC5985387.1"/>
    <property type="molecule type" value="Genomic_DNA"/>
</dbReference>
<dbReference type="InterPro" id="IPR005084">
    <property type="entry name" value="CBM6"/>
</dbReference>
<keyword evidence="2 5" id="KW-0732">Signal</keyword>
<evidence type="ECO:0000313" key="7">
    <source>
        <dbReference type="EMBL" id="MFC5985387.1"/>
    </source>
</evidence>
<feature type="compositionally biased region" description="Polar residues" evidence="4">
    <location>
        <begin position="393"/>
        <end position="402"/>
    </location>
</feature>
<feature type="domain" description="CBM6" evidence="6">
    <location>
        <begin position="516"/>
        <end position="641"/>
    </location>
</feature>
<evidence type="ECO:0000259" key="6">
    <source>
        <dbReference type="PROSITE" id="PS51175"/>
    </source>
</evidence>
<dbReference type="Gene3D" id="2.60.120.260">
    <property type="entry name" value="Galactose-binding domain-like"/>
    <property type="match status" value="1"/>
</dbReference>
<keyword evidence="1" id="KW-0479">Metal-binding</keyword>
<dbReference type="SUPFAM" id="SSF51126">
    <property type="entry name" value="Pectin lyase-like"/>
    <property type="match status" value="1"/>
</dbReference>
<dbReference type="SMART" id="SM00606">
    <property type="entry name" value="CBD_IV"/>
    <property type="match status" value="1"/>
</dbReference>
<dbReference type="PANTHER" id="PTHR42970:SF1">
    <property type="entry name" value="PECTATE LYASE C-RELATED"/>
    <property type="match status" value="1"/>
</dbReference>
<dbReference type="InterPro" id="IPR008979">
    <property type="entry name" value="Galactose-bd-like_sf"/>
</dbReference>
<proteinExistence type="predicted"/>
<gene>
    <name evidence="7" type="ORF">ACFPXP_02900</name>
</gene>
<reference evidence="8" key="1">
    <citation type="journal article" date="2019" name="Int. J. Syst. Evol. Microbiol.">
        <title>The Global Catalogue of Microorganisms (GCM) 10K type strain sequencing project: providing services to taxonomists for standard genome sequencing and annotation.</title>
        <authorList>
            <consortium name="The Broad Institute Genomics Platform"/>
            <consortium name="The Broad Institute Genome Sequencing Center for Infectious Disease"/>
            <person name="Wu L."/>
            <person name="Ma J."/>
        </authorList>
    </citation>
    <scope>NUCLEOTIDE SEQUENCE [LARGE SCALE GENOMIC DNA]</scope>
    <source>
        <strain evidence="8">CCM 8749</strain>
    </source>
</reference>
<dbReference type="InterPro" id="IPR006584">
    <property type="entry name" value="Cellulose-bd_IV"/>
</dbReference>
<dbReference type="Gene3D" id="2.160.20.10">
    <property type="entry name" value="Single-stranded right-handed beta-helix, Pectin lyase-like"/>
    <property type="match status" value="1"/>
</dbReference>
<dbReference type="PROSITE" id="PS51175">
    <property type="entry name" value="CBM6"/>
    <property type="match status" value="1"/>
</dbReference>
<evidence type="ECO:0000256" key="1">
    <source>
        <dbReference type="ARBA" id="ARBA00022723"/>
    </source>
</evidence>
<evidence type="ECO:0000313" key="8">
    <source>
        <dbReference type="Proteomes" id="UP001596250"/>
    </source>
</evidence>
<comment type="caution">
    <text evidence="7">The sequence shown here is derived from an EMBL/GenBank/DDBJ whole genome shotgun (WGS) entry which is preliminary data.</text>
</comment>